<organism evidence="10 11">
    <name type="scientific">Cohnella luojiensis</name>
    <dbReference type="NCBI Taxonomy" id="652876"/>
    <lineage>
        <taxon>Bacteria</taxon>
        <taxon>Bacillati</taxon>
        <taxon>Bacillota</taxon>
        <taxon>Bacilli</taxon>
        <taxon>Bacillales</taxon>
        <taxon>Paenibacillaceae</taxon>
        <taxon>Cohnella</taxon>
    </lineage>
</organism>
<feature type="domain" description="Histidine kinase" evidence="9">
    <location>
        <begin position="316"/>
        <end position="423"/>
    </location>
</feature>
<keyword evidence="6" id="KW-0067">ATP-binding</keyword>
<name>A0A4Y8LZW9_9BACL</name>
<evidence type="ECO:0000256" key="6">
    <source>
        <dbReference type="ARBA" id="ARBA00022840"/>
    </source>
</evidence>
<feature type="transmembrane region" description="Helical" evidence="8">
    <location>
        <begin position="46"/>
        <end position="70"/>
    </location>
</feature>
<evidence type="ECO:0000259" key="9">
    <source>
        <dbReference type="PROSITE" id="PS50109"/>
    </source>
</evidence>
<dbReference type="PANTHER" id="PTHR43065">
    <property type="entry name" value="SENSOR HISTIDINE KINASE"/>
    <property type="match status" value="1"/>
</dbReference>
<evidence type="ECO:0000256" key="3">
    <source>
        <dbReference type="ARBA" id="ARBA00022679"/>
    </source>
</evidence>
<dbReference type="SMART" id="SM00387">
    <property type="entry name" value="HATPase_c"/>
    <property type="match status" value="1"/>
</dbReference>
<keyword evidence="11" id="KW-1185">Reference proteome</keyword>
<keyword evidence="8" id="KW-1133">Transmembrane helix</keyword>
<accession>A0A4Y8LZW9</accession>
<proteinExistence type="predicted"/>
<evidence type="ECO:0000256" key="7">
    <source>
        <dbReference type="ARBA" id="ARBA00023012"/>
    </source>
</evidence>
<dbReference type="Pfam" id="PF02518">
    <property type="entry name" value="HATPase_c"/>
    <property type="match status" value="1"/>
</dbReference>
<keyword evidence="8" id="KW-0472">Membrane</keyword>
<dbReference type="PRINTS" id="PR00344">
    <property type="entry name" value="BCTRLSENSOR"/>
</dbReference>
<keyword evidence="4" id="KW-0547">Nucleotide-binding</keyword>
<dbReference type="InterPro" id="IPR003594">
    <property type="entry name" value="HATPase_dom"/>
</dbReference>
<dbReference type="GO" id="GO:0000160">
    <property type="term" value="P:phosphorelay signal transduction system"/>
    <property type="evidence" value="ECO:0007669"/>
    <property type="project" value="UniProtKB-KW"/>
</dbReference>
<comment type="caution">
    <text evidence="10">The sequence shown here is derived from an EMBL/GenBank/DDBJ whole genome shotgun (WGS) entry which is preliminary data.</text>
</comment>
<dbReference type="PANTHER" id="PTHR43065:SF46">
    <property type="entry name" value="C4-DICARBOXYLATE TRANSPORT SENSOR PROTEIN DCTB"/>
    <property type="match status" value="1"/>
</dbReference>
<dbReference type="AlphaFoldDB" id="A0A4Y8LZW9"/>
<dbReference type="GO" id="GO:0005524">
    <property type="term" value="F:ATP binding"/>
    <property type="evidence" value="ECO:0007669"/>
    <property type="project" value="UniProtKB-KW"/>
</dbReference>
<dbReference type="EC" id="2.7.13.3" evidence="2"/>
<keyword evidence="8" id="KW-0812">Transmembrane</keyword>
<keyword evidence="7" id="KW-0902">Two-component regulatory system</keyword>
<dbReference type="InterPro" id="IPR004358">
    <property type="entry name" value="Sig_transdc_His_kin-like_C"/>
</dbReference>
<feature type="transmembrane region" description="Helical" evidence="8">
    <location>
        <begin position="82"/>
        <end position="109"/>
    </location>
</feature>
<evidence type="ECO:0000256" key="1">
    <source>
        <dbReference type="ARBA" id="ARBA00000085"/>
    </source>
</evidence>
<dbReference type="InterPro" id="IPR005467">
    <property type="entry name" value="His_kinase_dom"/>
</dbReference>
<protein>
    <recommendedName>
        <fullName evidence="2">histidine kinase</fullName>
        <ecNumber evidence="2">2.7.13.3</ecNumber>
    </recommendedName>
</protein>
<feature type="transmembrane region" description="Helical" evidence="8">
    <location>
        <begin position="154"/>
        <end position="172"/>
    </location>
</feature>
<evidence type="ECO:0000256" key="4">
    <source>
        <dbReference type="ARBA" id="ARBA00022741"/>
    </source>
</evidence>
<evidence type="ECO:0000256" key="5">
    <source>
        <dbReference type="ARBA" id="ARBA00022777"/>
    </source>
</evidence>
<dbReference type="SUPFAM" id="SSF55874">
    <property type="entry name" value="ATPase domain of HSP90 chaperone/DNA topoisomerase II/histidine kinase"/>
    <property type="match status" value="1"/>
</dbReference>
<dbReference type="EMBL" id="SOMN01000018">
    <property type="protein sequence ID" value="TFE25607.1"/>
    <property type="molecule type" value="Genomic_DNA"/>
</dbReference>
<evidence type="ECO:0000313" key="10">
    <source>
        <dbReference type="EMBL" id="TFE25607.1"/>
    </source>
</evidence>
<dbReference type="Proteomes" id="UP000297900">
    <property type="component" value="Unassembled WGS sequence"/>
</dbReference>
<evidence type="ECO:0000313" key="11">
    <source>
        <dbReference type="Proteomes" id="UP000297900"/>
    </source>
</evidence>
<reference evidence="10 11" key="1">
    <citation type="submission" date="2019-03" db="EMBL/GenBank/DDBJ databases">
        <title>Cohnella endophytica sp. nov., a novel endophytic bacterium isolated from bark of Sonneratia apetala.</title>
        <authorList>
            <person name="Tuo L."/>
        </authorList>
    </citation>
    <scope>NUCLEOTIDE SEQUENCE [LARGE SCALE GENOMIC DNA]</scope>
    <source>
        <strain evidence="10 11">CCTCC AB 208254</strain>
    </source>
</reference>
<keyword evidence="5 10" id="KW-0418">Kinase</keyword>
<dbReference type="OrthoDB" id="1674512at2"/>
<comment type="catalytic activity">
    <reaction evidence="1">
        <text>ATP + protein L-histidine = ADP + protein N-phospho-L-histidine.</text>
        <dbReference type="EC" id="2.7.13.3"/>
    </reaction>
</comment>
<keyword evidence="3" id="KW-0808">Transferase</keyword>
<dbReference type="Gene3D" id="3.30.565.10">
    <property type="entry name" value="Histidine kinase-like ATPase, C-terminal domain"/>
    <property type="match status" value="1"/>
</dbReference>
<gene>
    <name evidence="10" type="ORF">E2980_13360</name>
</gene>
<evidence type="ECO:0000256" key="8">
    <source>
        <dbReference type="SAM" id="Phobius"/>
    </source>
</evidence>
<dbReference type="GO" id="GO:0004673">
    <property type="term" value="F:protein histidine kinase activity"/>
    <property type="evidence" value="ECO:0007669"/>
    <property type="project" value="UniProtKB-EC"/>
</dbReference>
<evidence type="ECO:0000256" key="2">
    <source>
        <dbReference type="ARBA" id="ARBA00012438"/>
    </source>
</evidence>
<dbReference type="PROSITE" id="PS50109">
    <property type="entry name" value="HIS_KIN"/>
    <property type="match status" value="1"/>
</dbReference>
<sequence>MQTWFRNEKLQMIIVALATAFASEFKINPFIGDVFRLGLGASTMLLFLMLMHHLSYLKTGAVTGIIVVIFRMGEDWVGAPDSFAVATSILDHLASGIFYFAFAAGMSVIQPVLHRFQPLVLGGVISVIDFVSNECELITRRLIQGAAPFHDNGWLLLAVIAVLRSYFIIGLYSSISIRQMRLIQAEQEKRIEQMLNIGAGLYGESFYLRKSMDTIERITASSFDLYSKLKKDHQTEYSRQALGISQQIHEVKKDSQRILAGLTKLYDREIAAEMNLAEIFRFVVKANQKYSEMLGKEIAIEGDLQVDYPTSHYILMLTLLNNLVANAVEALNQYGIIRIHVFEQEEFTVFSVIDSGKGIPEQDKEIIFEPGFTTKFNEVGVAATGIGLSHVREIVRSYGGTIKVTTPEHGKGARFVVSLPTSTLRKGE</sequence>
<dbReference type="CDD" id="cd00075">
    <property type="entry name" value="HATPase"/>
    <property type="match status" value="1"/>
</dbReference>
<dbReference type="InterPro" id="IPR036890">
    <property type="entry name" value="HATPase_C_sf"/>
</dbReference>